<evidence type="ECO:0000313" key="3">
    <source>
        <dbReference type="Proteomes" id="UP000095282"/>
    </source>
</evidence>
<keyword evidence="2" id="KW-0472">Membrane</keyword>
<organism evidence="3 4">
    <name type="scientific">Caenorhabditis tropicalis</name>
    <dbReference type="NCBI Taxonomy" id="1561998"/>
    <lineage>
        <taxon>Eukaryota</taxon>
        <taxon>Metazoa</taxon>
        <taxon>Ecdysozoa</taxon>
        <taxon>Nematoda</taxon>
        <taxon>Chromadorea</taxon>
        <taxon>Rhabditida</taxon>
        <taxon>Rhabditina</taxon>
        <taxon>Rhabditomorpha</taxon>
        <taxon>Rhabditoidea</taxon>
        <taxon>Rhabditidae</taxon>
        <taxon>Peloderinae</taxon>
        <taxon>Caenorhabditis</taxon>
    </lineage>
</organism>
<keyword evidence="2" id="KW-1133">Transmembrane helix</keyword>
<reference evidence="4" key="1">
    <citation type="submission" date="2016-11" db="UniProtKB">
        <authorList>
            <consortium name="WormBaseParasite"/>
        </authorList>
    </citation>
    <scope>IDENTIFICATION</scope>
</reference>
<accession>A0A1I7U4N6</accession>
<dbReference type="PANTHER" id="PTHR23021">
    <property type="entry name" value="SERPENTINE RECEPTOR, CLASS T"/>
    <property type="match status" value="1"/>
</dbReference>
<dbReference type="Pfam" id="PF10321">
    <property type="entry name" value="7TM_GPCR_Srt"/>
    <property type="match status" value="1"/>
</dbReference>
<dbReference type="WBParaSite" id="Csp11.Scaffold629.g14807.t1">
    <property type="protein sequence ID" value="Csp11.Scaffold629.g14807.t1"/>
    <property type="gene ID" value="Csp11.Scaffold629.g14807"/>
</dbReference>
<keyword evidence="3" id="KW-1185">Reference proteome</keyword>
<evidence type="ECO:0000256" key="1">
    <source>
        <dbReference type="SAM" id="MobiDB-lite"/>
    </source>
</evidence>
<evidence type="ECO:0000313" key="4">
    <source>
        <dbReference type="WBParaSite" id="Csp11.Scaffold629.g14807.t1"/>
    </source>
</evidence>
<feature type="region of interest" description="Disordered" evidence="1">
    <location>
        <begin position="168"/>
        <end position="212"/>
    </location>
</feature>
<keyword evidence="2" id="KW-0812">Transmembrane</keyword>
<evidence type="ECO:0000256" key="2">
    <source>
        <dbReference type="SAM" id="Phobius"/>
    </source>
</evidence>
<feature type="transmembrane region" description="Helical" evidence="2">
    <location>
        <begin position="35"/>
        <end position="59"/>
    </location>
</feature>
<dbReference type="SUPFAM" id="SSF81321">
    <property type="entry name" value="Family A G protein-coupled receptor-like"/>
    <property type="match status" value="1"/>
</dbReference>
<proteinExistence type="predicted"/>
<dbReference type="Proteomes" id="UP000095282">
    <property type="component" value="Unplaced"/>
</dbReference>
<sequence length="259" mass="28899">MNRLIHYGSTDAIPFYNCSWKPVSEWWENGVQRPWLGYPITVFGVFIELLYIPIIWIIFKSKLIRHPCYKIIVLLAMTDMGATAKDIVRVSSEEPHCSKEDIPNKENTTEEKMTCDNASVPKTAEQQQPDVLLPPNGLSPFFYTQFMTSSFQKQLEIMTNGTLAATTVHSETSPSDVDSLTSESKNSPLDMMLPMDAPKSPTGSENSGSDRVMSPVRETNLSDELSISTTPTLGFTPNGSIPSPGTGYSWSVRRGRFNF</sequence>
<dbReference type="eggNOG" id="KOG3803">
    <property type="taxonomic scope" value="Eukaryota"/>
</dbReference>
<dbReference type="PANTHER" id="PTHR23021:SF48">
    <property type="entry name" value="SERPENTINE RECEPTOR, CLASS T"/>
    <property type="match status" value="1"/>
</dbReference>
<dbReference type="AlphaFoldDB" id="A0A1I7U4N6"/>
<feature type="compositionally biased region" description="Polar residues" evidence="1">
    <location>
        <begin position="168"/>
        <end position="187"/>
    </location>
</feature>
<protein>
    <submittedName>
        <fullName evidence="4">G_PROTEIN_RECEP_F1_2 domain-containing protein</fullName>
    </submittedName>
</protein>
<dbReference type="InterPro" id="IPR019425">
    <property type="entry name" value="7TM_GPCR_serpentine_rcpt_Srt"/>
</dbReference>
<name>A0A1I7U4N6_9PELO</name>